<evidence type="ECO:0000313" key="3">
    <source>
        <dbReference type="EMBL" id="DAE02626.1"/>
    </source>
</evidence>
<dbReference type="EMBL" id="BK015348">
    <property type="protein sequence ID" value="DAE02626.1"/>
    <property type="molecule type" value="Genomic_DNA"/>
</dbReference>
<dbReference type="NCBIfam" id="TIGR02220">
    <property type="entry name" value="phg_TIGR02220"/>
    <property type="match status" value="1"/>
</dbReference>
<reference evidence="3" key="1">
    <citation type="journal article" date="2021" name="Proc. Natl. Acad. Sci. U.S.A.">
        <title>A Catalog of Tens of Thousands of Viruses from Human Metagenomes Reveals Hidden Associations with Chronic Diseases.</title>
        <authorList>
            <person name="Tisza M.J."/>
            <person name="Buck C.B."/>
        </authorList>
    </citation>
    <scope>NUCLEOTIDE SEQUENCE</scope>
    <source>
        <strain evidence="3">CtTwu10</strain>
    </source>
</reference>
<proteinExistence type="predicted"/>
<evidence type="ECO:0000256" key="1">
    <source>
        <dbReference type="SAM" id="MobiDB-lite"/>
    </source>
</evidence>
<evidence type="ECO:0000259" key="2">
    <source>
        <dbReference type="Pfam" id="PF09524"/>
    </source>
</evidence>
<name>A0A8S5P6K2_9CAUD</name>
<sequence>MDKRGWVKIYRELMYKPIWTQTTPEQKVILITILLKANYEENTWPYRGKLYNCKPGQFITSLESLAAECGKGVTIQNIRTAIKLFENLGFLTNQSTKSGRLITVVNWGKYQLEDDEPTDKLTKSQQRANKEPTNSLTTNKEIKNDKNEKKGSIALRPEHKEIIDYFNEKAGTKYMHTSKSTQTAINARLNDRFSVNDFKAVIDIKVKKWLNDPKMRDYLRPETLFAASHFESYLNEAIAEKPQKPQKQHSALSEKLMNETTAEETDANINNHSSDDHPFN</sequence>
<feature type="region of interest" description="Disordered" evidence="1">
    <location>
        <begin position="116"/>
        <end position="154"/>
    </location>
</feature>
<feature type="compositionally biased region" description="Polar residues" evidence="1">
    <location>
        <begin position="123"/>
        <end position="138"/>
    </location>
</feature>
<accession>A0A8S5P6K2</accession>
<dbReference type="Pfam" id="PF09524">
    <property type="entry name" value="Phg_2220_C"/>
    <property type="match status" value="1"/>
</dbReference>
<feature type="region of interest" description="Disordered" evidence="1">
    <location>
        <begin position="240"/>
        <end position="280"/>
    </location>
</feature>
<feature type="compositionally biased region" description="Basic and acidic residues" evidence="1">
    <location>
        <begin position="140"/>
        <end position="154"/>
    </location>
</feature>
<dbReference type="InterPro" id="IPR011741">
    <property type="entry name" value="Phg_2220_C"/>
</dbReference>
<organism evidence="3">
    <name type="scientific">Siphoviridae sp. ctTwu10</name>
    <dbReference type="NCBI Taxonomy" id="2825525"/>
    <lineage>
        <taxon>Viruses</taxon>
        <taxon>Duplodnaviria</taxon>
        <taxon>Heunggongvirae</taxon>
        <taxon>Uroviricota</taxon>
        <taxon>Caudoviricetes</taxon>
    </lineage>
</organism>
<protein>
    <submittedName>
        <fullName evidence="3">Replisome organizer</fullName>
    </submittedName>
</protein>
<feature type="domain" description="Phage conserved hypothetical protein C-terminal" evidence="2">
    <location>
        <begin position="162"/>
        <end position="235"/>
    </location>
</feature>